<organism evidence="4 5">
    <name type="scientific">Candidatus Mediterraneibacter faecigallinarum</name>
    <dbReference type="NCBI Taxonomy" id="2838669"/>
    <lineage>
        <taxon>Bacteria</taxon>
        <taxon>Bacillati</taxon>
        <taxon>Bacillota</taxon>
        <taxon>Clostridia</taxon>
        <taxon>Lachnospirales</taxon>
        <taxon>Lachnospiraceae</taxon>
        <taxon>Mediterraneibacter</taxon>
    </lineage>
</organism>
<evidence type="ECO:0000313" key="5">
    <source>
        <dbReference type="Proteomes" id="UP000823894"/>
    </source>
</evidence>
<gene>
    <name evidence="4" type="ORF">H9757_08315</name>
</gene>
<dbReference type="GO" id="GO:0008897">
    <property type="term" value="F:holo-[acyl-carrier-protein] synthase activity"/>
    <property type="evidence" value="ECO:0007669"/>
    <property type="project" value="InterPro"/>
</dbReference>
<dbReference type="Pfam" id="PF01648">
    <property type="entry name" value="ACPS"/>
    <property type="match status" value="1"/>
</dbReference>
<reference evidence="4" key="1">
    <citation type="journal article" date="2021" name="PeerJ">
        <title>Extensive microbial diversity within the chicken gut microbiome revealed by metagenomics and culture.</title>
        <authorList>
            <person name="Gilroy R."/>
            <person name="Ravi A."/>
            <person name="Getino M."/>
            <person name="Pursley I."/>
            <person name="Horton D.L."/>
            <person name="Alikhan N.F."/>
            <person name="Baker D."/>
            <person name="Gharbi K."/>
            <person name="Hall N."/>
            <person name="Watson M."/>
            <person name="Adriaenssens E.M."/>
            <person name="Foster-Nyarko E."/>
            <person name="Jarju S."/>
            <person name="Secka A."/>
            <person name="Antonio M."/>
            <person name="Oren A."/>
            <person name="Chaudhuri R.R."/>
            <person name="La Ragione R."/>
            <person name="Hildebrand F."/>
            <person name="Pallen M.J."/>
        </authorList>
    </citation>
    <scope>NUCLEOTIDE SEQUENCE</scope>
    <source>
        <strain evidence="4">ChiGjej1B1-1692</strain>
    </source>
</reference>
<evidence type="ECO:0000259" key="3">
    <source>
        <dbReference type="Pfam" id="PF01648"/>
    </source>
</evidence>
<reference evidence="4" key="2">
    <citation type="submission" date="2021-04" db="EMBL/GenBank/DDBJ databases">
        <authorList>
            <person name="Gilroy R."/>
        </authorList>
    </citation>
    <scope>NUCLEOTIDE SEQUENCE</scope>
    <source>
        <strain evidence="4">ChiGjej1B1-1692</strain>
    </source>
</reference>
<dbReference type="PANTHER" id="PTHR12215:SF10">
    <property type="entry name" value="L-AMINOADIPATE-SEMIALDEHYDE DEHYDROGENASE-PHOSPHOPANTETHEINYL TRANSFERASE"/>
    <property type="match status" value="1"/>
</dbReference>
<dbReference type="InterPro" id="IPR037143">
    <property type="entry name" value="4-PPantetheinyl_Trfase_dom_sf"/>
</dbReference>
<evidence type="ECO:0000256" key="1">
    <source>
        <dbReference type="ARBA" id="ARBA00010990"/>
    </source>
</evidence>
<dbReference type="PANTHER" id="PTHR12215">
    <property type="entry name" value="PHOSPHOPANTETHEINE TRANSFERASE"/>
    <property type="match status" value="1"/>
</dbReference>
<dbReference type="InterPro" id="IPR050559">
    <property type="entry name" value="P-Pant_transferase_sf"/>
</dbReference>
<evidence type="ECO:0000313" key="4">
    <source>
        <dbReference type="EMBL" id="HJC39045.1"/>
    </source>
</evidence>
<dbReference type="AlphaFoldDB" id="A0A9D2SYZ0"/>
<sequence>MVRAWIADIRPLCEEECYRKYYEQLPDFRKKKADALRSAQGRAQSVGVWSLLEKIRAEECLPESSAYNLSHSGDYVMCAVELDGKKEQVGCDLERIGRLRFDLAEHFFCREEYEAVLGRETEEGRTDCFFRYWVLKESFIKATGRGMALPLNSFCVRLGEPPVLIRQPEEYPDRYYYREFSVQDIPYKMAVCSTDKEIDSKIHTGLRLL</sequence>
<comment type="caution">
    <text evidence="4">The sequence shown here is derived from an EMBL/GenBank/DDBJ whole genome shotgun (WGS) entry which is preliminary data.</text>
</comment>
<feature type="domain" description="4'-phosphopantetheinyl transferase" evidence="3">
    <location>
        <begin position="88"/>
        <end position="181"/>
    </location>
</feature>
<comment type="similarity">
    <text evidence="1">Belongs to the P-Pant transferase superfamily. Gsp/Sfp/HetI/AcpT family.</text>
</comment>
<dbReference type="SUPFAM" id="SSF56214">
    <property type="entry name" value="4'-phosphopantetheinyl transferase"/>
    <property type="match status" value="1"/>
</dbReference>
<dbReference type="Proteomes" id="UP000823894">
    <property type="component" value="Unassembled WGS sequence"/>
</dbReference>
<dbReference type="InterPro" id="IPR008278">
    <property type="entry name" value="4-PPantetheinyl_Trfase_dom"/>
</dbReference>
<proteinExistence type="inferred from homology"/>
<protein>
    <submittedName>
        <fullName evidence="4">4'-phosphopantetheinyl transferase superfamily protein</fullName>
    </submittedName>
</protein>
<keyword evidence="2 4" id="KW-0808">Transferase</keyword>
<dbReference type="GO" id="GO:0005829">
    <property type="term" value="C:cytosol"/>
    <property type="evidence" value="ECO:0007669"/>
    <property type="project" value="TreeGrafter"/>
</dbReference>
<evidence type="ECO:0000256" key="2">
    <source>
        <dbReference type="ARBA" id="ARBA00022679"/>
    </source>
</evidence>
<dbReference type="EMBL" id="DWWK01000123">
    <property type="protein sequence ID" value="HJC39045.1"/>
    <property type="molecule type" value="Genomic_DNA"/>
</dbReference>
<accession>A0A9D2SYZ0</accession>
<dbReference type="GO" id="GO:0019878">
    <property type="term" value="P:lysine biosynthetic process via aminoadipic acid"/>
    <property type="evidence" value="ECO:0007669"/>
    <property type="project" value="TreeGrafter"/>
</dbReference>
<name>A0A9D2SYZ0_9FIRM</name>
<dbReference type="GO" id="GO:0000287">
    <property type="term" value="F:magnesium ion binding"/>
    <property type="evidence" value="ECO:0007669"/>
    <property type="project" value="InterPro"/>
</dbReference>
<dbReference type="Gene3D" id="3.90.470.20">
    <property type="entry name" value="4'-phosphopantetheinyl transferase domain"/>
    <property type="match status" value="2"/>
</dbReference>